<organism evidence="3">
    <name type="scientific">Oceaniferula spumae</name>
    <dbReference type="NCBI Taxonomy" id="2979115"/>
    <lineage>
        <taxon>Bacteria</taxon>
        <taxon>Pseudomonadati</taxon>
        <taxon>Verrucomicrobiota</taxon>
        <taxon>Verrucomicrobiia</taxon>
        <taxon>Verrucomicrobiales</taxon>
        <taxon>Verrucomicrobiaceae</taxon>
        <taxon>Oceaniferula</taxon>
    </lineage>
</organism>
<keyword evidence="1" id="KW-0732">Signal</keyword>
<feature type="domain" description="Ice-binding protein C-terminal" evidence="2">
    <location>
        <begin position="198"/>
        <end position="220"/>
    </location>
</feature>
<feature type="signal peptide" evidence="1">
    <location>
        <begin position="1"/>
        <end position="23"/>
    </location>
</feature>
<accession>A0AAT9FS18</accession>
<dbReference type="KEGG" id="osu:NT6N_37680"/>
<dbReference type="InterPro" id="IPR013424">
    <property type="entry name" value="Ice-binding_C"/>
</dbReference>
<evidence type="ECO:0000256" key="1">
    <source>
        <dbReference type="SAM" id="SignalP"/>
    </source>
</evidence>
<dbReference type="NCBIfam" id="TIGR02595">
    <property type="entry name" value="PEP_CTERM"/>
    <property type="match status" value="1"/>
</dbReference>
<evidence type="ECO:0000259" key="2">
    <source>
        <dbReference type="Pfam" id="PF07589"/>
    </source>
</evidence>
<dbReference type="Pfam" id="PF07589">
    <property type="entry name" value="PEP-CTERM"/>
    <property type="match status" value="1"/>
</dbReference>
<protein>
    <recommendedName>
        <fullName evidence="2">Ice-binding protein C-terminal domain-containing protein</fullName>
    </recommendedName>
</protein>
<gene>
    <name evidence="3" type="ORF">NT6N_37680</name>
</gene>
<evidence type="ECO:0000313" key="3">
    <source>
        <dbReference type="EMBL" id="BDS08728.1"/>
    </source>
</evidence>
<proteinExistence type="predicted"/>
<feature type="chain" id="PRO_5043322257" description="Ice-binding protein C-terminal domain-containing protein" evidence="1">
    <location>
        <begin position="24"/>
        <end position="221"/>
    </location>
</feature>
<sequence length="221" mass="22862">MKYTIMATALAVAFGAAPLASHAAISVLKFDETKDGFTTSTTPALSTSNAASNATDNQWGFATPGAFADAGVGTPEGNALEDYVWVAQSKNGSEEPNVPDLAVSISGLNLGTSYNIYGYYVVSDGQFWGIRLGLDGGGFGAYFYGDGTQIGDEVSGTRMERVLLGTVDSTTTATVDVSQLLSANADYRSIVKGVGIEAIPEPSSAALLGLGGLALILRRRK</sequence>
<dbReference type="AlphaFoldDB" id="A0AAT9FS18"/>
<dbReference type="EMBL" id="AP026866">
    <property type="protein sequence ID" value="BDS08728.1"/>
    <property type="molecule type" value="Genomic_DNA"/>
</dbReference>
<name>A0AAT9FS18_9BACT</name>
<reference evidence="3" key="1">
    <citation type="submission" date="2024-07" db="EMBL/GenBank/DDBJ databases">
        <title>Complete genome sequence of Verrucomicrobiaceae bacterium NT6N.</title>
        <authorList>
            <person name="Huang C."/>
            <person name="Takami H."/>
            <person name="Hamasaki K."/>
        </authorList>
    </citation>
    <scope>NUCLEOTIDE SEQUENCE</scope>
    <source>
        <strain evidence="3">NT6N</strain>
    </source>
</reference>